<dbReference type="Proteomes" id="UP000266426">
    <property type="component" value="Unassembled WGS sequence"/>
</dbReference>
<sequence>MNKIEFGWLDEKVIIRVVGKGSFLNSRHFKEGLVELLKEGYRNITVDFKDCVGMDSTFIGVLTGLTLKMIKSYKTTVSLANLGKTNMELLDTLGVIRFFHTIEQPCTFDTRFESVEDIPEDPDEAINQIRHILEAHETLMKADQKNVERFKLVKEQLEKDLSSKLQDKDKSKS</sequence>
<name>A0A3A4R829_9BACT</name>
<organism evidence="2 3">
    <name type="scientific">Candidatus Auribacter fodinae</name>
    <dbReference type="NCBI Taxonomy" id="2093366"/>
    <lineage>
        <taxon>Bacteria</taxon>
        <taxon>Pseudomonadati</taxon>
        <taxon>Candidatus Auribacterota</taxon>
        <taxon>Candidatus Auribacteria</taxon>
        <taxon>Candidatus Auribacterales</taxon>
        <taxon>Candidatus Auribacteraceae</taxon>
        <taxon>Candidatus Auribacter</taxon>
    </lineage>
</organism>
<feature type="domain" description="STAS" evidence="1">
    <location>
        <begin position="13"/>
        <end position="118"/>
    </location>
</feature>
<dbReference type="InterPro" id="IPR036513">
    <property type="entry name" value="STAS_dom_sf"/>
</dbReference>
<dbReference type="PROSITE" id="PS50801">
    <property type="entry name" value="STAS"/>
    <property type="match status" value="1"/>
</dbReference>
<dbReference type="AlphaFoldDB" id="A0A3A4R829"/>
<dbReference type="EMBL" id="QZJZ01000016">
    <property type="protein sequence ID" value="RJP61129.1"/>
    <property type="molecule type" value="Genomic_DNA"/>
</dbReference>
<gene>
    <name evidence="2" type="ORF">C4541_02770</name>
</gene>
<evidence type="ECO:0000313" key="3">
    <source>
        <dbReference type="Proteomes" id="UP000266426"/>
    </source>
</evidence>
<evidence type="ECO:0000259" key="1">
    <source>
        <dbReference type="PROSITE" id="PS50801"/>
    </source>
</evidence>
<dbReference type="Pfam" id="PF01740">
    <property type="entry name" value="STAS"/>
    <property type="match status" value="1"/>
</dbReference>
<dbReference type="CDD" id="cd07043">
    <property type="entry name" value="STAS_anti-anti-sigma_factors"/>
    <property type="match status" value="1"/>
</dbReference>
<proteinExistence type="predicted"/>
<reference evidence="2 3" key="1">
    <citation type="journal article" date="2017" name="ISME J.">
        <title>Energy and carbon metabolisms in a deep terrestrial subsurface fluid microbial community.</title>
        <authorList>
            <person name="Momper L."/>
            <person name="Jungbluth S.P."/>
            <person name="Lee M.D."/>
            <person name="Amend J.P."/>
        </authorList>
    </citation>
    <scope>NUCLEOTIDE SEQUENCE [LARGE SCALE GENOMIC DNA]</scope>
    <source>
        <strain evidence="2">SURF_26</strain>
    </source>
</reference>
<dbReference type="InterPro" id="IPR002645">
    <property type="entry name" value="STAS_dom"/>
</dbReference>
<dbReference type="SUPFAM" id="SSF52091">
    <property type="entry name" value="SpoIIaa-like"/>
    <property type="match status" value="1"/>
</dbReference>
<evidence type="ECO:0000313" key="2">
    <source>
        <dbReference type="EMBL" id="RJP61129.1"/>
    </source>
</evidence>
<comment type="caution">
    <text evidence="2">The sequence shown here is derived from an EMBL/GenBank/DDBJ whole genome shotgun (WGS) entry which is preliminary data.</text>
</comment>
<protein>
    <submittedName>
        <fullName evidence="2">Anti-sigma factor antagonist</fullName>
    </submittedName>
</protein>
<dbReference type="Gene3D" id="3.30.750.24">
    <property type="entry name" value="STAS domain"/>
    <property type="match status" value="1"/>
</dbReference>
<accession>A0A3A4R829</accession>